<dbReference type="SUPFAM" id="SSF49493">
    <property type="entry name" value="HSP40/DnaJ peptide-binding domain"/>
    <property type="match status" value="2"/>
</dbReference>
<dbReference type="AlphaFoldDB" id="A0AAD9PLF8"/>
<dbReference type="EMBL" id="JALLKP010000001">
    <property type="protein sequence ID" value="KAK2197030.1"/>
    <property type="molecule type" value="Genomic_DNA"/>
</dbReference>
<sequence>MNGFHCFFLPCSLLLFHTTFLSVGFNANVDAFRFFGGDDEDTGSNNKGRKCPYEILGVKKNATDREIRDAFLKLIKRYHPDRNPSPEAEDKFKEINAANEILGNPEKREAYDKYGFDGVDEIGNRRNGDDGEGSYGFDDIMSQFFGGFGRRSREELNKSPPITYPLSLPLDKLYTGAEIDLTLRVSRVCQYFSECEIHRPDCQGFQVRLVTQQRGPGMYIQHQIRDANCVAHGKGWKENCRKCPEGPNYLEDVDVTVNVLPGSRHGERIVLSGKGQEQPGLKRGDLIFIVSEQSHPMFKRDGNDLHFSLDISLKESLLGFTRDIDLFAGKSYTINQTGITPHNNVLRIPGMGMPDIESGAMGDLFVIINVIYPKEIKPEHVKYIHEAL</sequence>
<dbReference type="Pfam" id="PF00226">
    <property type="entry name" value="DnaJ"/>
    <property type="match status" value="1"/>
</dbReference>
<protein>
    <submittedName>
        <fullName evidence="3">Bifunctional Chaperone J-domain superfamily/DnaJ domain/HSP40-DnaJ peptide-binding/DnaJ-like protein subfamily A member 1-2-like/Chaperone DnaJ</fullName>
    </submittedName>
</protein>
<dbReference type="SMART" id="SM00271">
    <property type="entry name" value="DnaJ"/>
    <property type="match status" value="1"/>
</dbReference>
<reference evidence="3" key="1">
    <citation type="journal article" date="2023" name="Nat. Microbiol.">
        <title>Babesia duncani multi-omics identifies virulence factors and drug targets.</title>
        <authorList>
            <person name="Singh P."/>
            <person name="Lonardi S."/>
            <person name="Liang Q."/>
            <person name="Vydyam P."/>
            <person name="Khabirova E."/>
            <person name="Fang T."/>
            <person name="Gihaz S."/>
            <person name="Thekkiniath J."/>
            <person name="Munshi M."/>
            <person name="Abel S."/>
            <person name="Ciampossin L."/>
            <person name="Batugedara G."/>
            <person name="Gupta M."/>
            <person name="Lu X.M."/>
            <person name="Lenz T."/>
            <person name="Chakravarty S."/>
            <person name="Cornillot E."/>
            <person name="Hu Y."/>
            <person name="Ma W."/>
            <person name="Gonzalez L.M."/>
            <person name="Sanchez S."/>
            <person name="Estrada K."/>
            <person name="Sanchez-Flores A."/>
            <person name="Montero E."/>
            <person name="Harb O.S."/>
            <person name="Le Roch K.G."/>
            <person name="Mamoun C.B."/>
        </authorList>
    </citation>
    <scope>NUCLEOTIDE SEQUENCE</scope>
    <source>
        <strain evidence="3">WA1</strain>
    </source>
</reference>
<dbReference type="InterPro" id="IPR001623">
    <property type="entry name" value="DnaJ_domain"/>
</dbReference>
<dbReference type="SUPFAM" id="SSF46565">
    <property type="entry name" value="Chaperone J-domain"/>
    <property type="match status" value="1"/>
</dbReference>
<dbReference type="FunFam" id="2.60.260.20:FF:000013">
    <property type="entry name" value="DnaJ subfamily B member 11"/>
    <property type="match status" value="1"/>
</dbReference>
<dbReference type="PANTHER" id="PTHR43888">
    <property type="entry name" value="DNAJ-LIKE-2, ISOFORM A-RELATED"/>
    <property type="match status" value="1"/>
</dbReference>
<dbReference type="PRINTS" id="PR00625">
    <property type="entry name" value="JDOMAIN"/>
</dbReference>
<keyword evidence="4" id="KW-1185">Reference proteome</keyword>
<dbReference type="InterPro" id="IPR008971">
    <property type="entry name" value="HSP40/DnaJ_pept-bd"/>
</dbReference>
<dbReference type="GO" id="GO:0006457">
    <property type="term" value="P:protein folding"/>
    <property type="evidence" value="ECO:0007669"/>
    <property type="project" value="InterPro"/>
</dbReference>
<dbReference type="CDD" id="cd10747">
    <property type="entry name" value="DnaJ_C"/>
    <property type="match status" value="1"/>
</dbReference>
<evidence type="ECO:0000313" key="4">
    <source>
        <dbReference type="Proteomes" id="UP001214638"/>
    </source>
</evidence>
<dbReference type="Pfam" id="PF01556">
    <property type="entry name" value="DnaJ_C"/>
    <property type="match status" value="1"/>
</dbReference>
<dbReference type="InterPro" id="IPR018253">
    <property type="entry name" value="DnaJ_domain_CS"/>
</dbReference>
<dbReference type="RefSeq" id="XP_067803872.1">
    <property type="nucleotide sequence ID" value="XM_067945081.1"/>
</dbReference>
<dbReference type="CDD" id="cd06257">
    <property type="entry name" value="DnaJ"/>
    <property type="match status" value="1"/>
</dbReference>
<dbReference type="InterPro" id="IPR044713">
    <property type="entry name" value="DNJA1/2-like"/>
</dbReference>
<evidence type="ECO:0000313" key="3">
    <source>
        <dbReference type="EMBL" id="KAK2197030.1"/>
    </source>
</evidence>
<accession>A0AAD9PLF8</accession>
<dbReference type="InterPro" id="IPR036869">
    <property type="entry name" value="J_dom_sf"/>
</dbReference>
<evidence type="ECO:0000259" key="2">
    <source>
        <dbReference type="PROSITE" id="PS50076"/>
    </source>
</evidence>
<dbReference type="Gene3D" id="2.10.230.10">
    <property type="entry name" value="Heat shock protein DnaJ, cysteine-rich domain"/>
    <property type="match status" value="1"/>
</dbReference>
<dbReference type="KEGG" id="bdw:94334322"/>
<dbReference type="Gene3D" id="1.10.287.110">
    <property type="entry name" value="DnaJ domain"/>
    <property type="match status" value="1"/>
</dbReference>
<dbReference type="GeneID" id="94334322"/>
<dbReference type="GO" id="GO:0030544">
    <property type="term" value="F:Hsp70 protein binding"/>
    <property type="evidence" value="ECO:0007669"/>
    <property type="project" value="InterPro"/>
</dbReference>
<dbReference type="Proteomes" id="UP001214638">
    <property type="component" value="Unassembled WGS sequence"/>
</dbReference>
<feature type="signal peptide" evidence="1">
    <location>
        <begin position="1"/>
        <end position="31"/>
    </location>
</feature>
<dbReference type="PROSITE" id="PS50076">
    <property type="entry name" value="DNAJ_2"/>
    <property type="match status" value="1"/>
</dbReference>
<keyword evidence="1" id="KW-0732">Signal</keyword>
<gene>
    <name evidence="3" type="ORF">BdWA1_000024</name>
</gene>
<evidence type="ECO:0000256" key="1">
    <source>
        <dbReference type="SAM" id="SignalP"/>
    </source>
</evidence>
<organism evidence="3 4">
    <name type="scientific">Babesia duncani</name>
    <dbReference type="NCBI Taxonomy" id="323732"/>
    <lineage>
        <taxon>Eukaryota</taxon>
        <taxon>Sar</taxon>
        <taxon>Alveolata</taxon>
        <taxon>Apicomplexa</taxon>
        <taxon>Aconoidasida</taxon>
        <taxon>Piroplasmida</taxon>
        <taxon>Babesiidae</taxon>
        <taxon>Babesia</taxon>
    </lineage>
</organism>
<name>A0AAD9PLF8_9APIC</name>
<dbReference type="InterPro" id="IPR002939">
    <property type="entry name" value="DnaJ_C"/>
</dbReference>
<dbReference type="GO" id="GO:0051082">
    <property type="term" value="F:unfolded protein binding"/>
    <property type="evidence" value="ECO:0007669"/>
    <property type="project" value="InterPro"/>
</dbReference>
<dbReference type="Gene3D" id="2.60.260.20">
    <property type="entry name" value="Urease metallochaperone UreE, N-terminal domain"/>
    <property type="match status" value="2"/>
</dbReference>
<feature type="domain" description="J" evidence="2">
    <location>
        <begin position="51"/>
        <end position="115"/>
    </location>
</feature>
<dbReference type="PROSITE" id="PS00636">
    <property type="entry name" value="DNAJ_1"/>
    <property type="match status" value="1"/>
</dbReference>
<proteinExistence type="predicted"/>
<comment type="caution">
    <text evidence="3">The sequence shown here is derived from an EMBL/GenBank/DDBJ whole genome shotgun (WGS) entry which is preliminary data.</text>
</comment>
<feature type="chain" id="PRO_5041938085" evidence="1">
    <location>
        <begin position="32"/>
        <end position="388"/>
    </location>
</feature>